<keyword evidence="6" id="KW-0472">Membrane</keyword>
<evidence type="ECO:0000256" key="3">
    <source>
        <dbReference type="ARBA" id="ARBA00023054"/>
    </source>
</evidence>
<evidence type="ECO:0000256" key="2">
    <source>
        <dbReference type="ARBA" id="ARBA00009840"/>
    </source>
</evidence>
<evidence type="ECO:0000256" key="4">
    <source>
        <dbReference type="ARBA" id="ARBA00023172"/>
    </source>
</evidence>
<name>W0FPH6_9BACT</name>
<dbReference type="InterPro" id="IPR003798">
    <property type="entry name" value="DNA_recombination_RmuC"/>
</dbReference>
<organism evidence="7">
    <name type="scientific">uncultured bacterium Contig21</name>
    <dbReference type="NCBI Taxonomy" id="1393535"/>
    <lineage>
        <taxon>Bacteria</taxon>
        <taxon>environmental samples</taxon>
    </lineage>
</organism>
<feature type="coiled-coil region" evidence="5">
    <location>
        <begin position="98"/>
        <end position="125"/>
    </location>
</feature>
<reference evidence="7" key="1">
    <citation type="journal article" date="2013" name="PLoS ONE">
        <title>Metagenomic insights into the carbohydrate-active enzymes carried by the microorganisms adhering to solid digesta in the rumen of cows.</title>
        <authorList>
            <person name="Wang L."/>
            <person name="Hatem A."/>
            <person name="Catalyurek U.V."/>
            <person name="Morrison M."/>
            <person name="Yu Z."/>
        </authorList>
    </citation>
    <scope>NUCLEOTIDE SEQUENCE</scope>
</reference>
<comment type="function">
    <text evidence="1">Involved in DNA recombination.</text>
</comment>
<feature type="transmembrane region" description="Helical" evidence="6">
    <location>
        <begin position="6"/>
        <end position="24"/>
    </location>
</feature>
<dbReference type="Pfam" id="PF02646">
    <property type="entry name" value="RmuC"/>
    <property type="match status" value="1"/>
</dbReference>
<dbReference type="PANTHER" id="PTHR30563">
    <property type="entry name" value="DNA RECOMBINATION PROTEIN RMUC"/>
    <property type="match status" value="1"/>
</dbReference>
<proteinExistence type="inferred from homology"/>
<keyword evidence="3 5" id="KW-0175">Coiled coil</keyword>
<dbReference type="EMBL" id="KC246809">
    <property type="protein sequence ID" value="AHF24890.1"/>
    <property type="molecule type" value="Genomic_DNA"/>
</dbReference>
<comment type="similarity">
    <text evidence="2">Belongs to the RmuC family.</text>
</comment>
<keyword evidence="6" id="KW-1133">Transmembrane helix</keyword>
<evidence type="ECO:0000256" key="6">
    <source>
        <dbReference type="SAM" id="Phobius"/>
    </source>
</evidence>
<dbReference type="AlphaFoldDB" id="W0FPH6"/>
<sequence length="412" mass="46532">MNYELITPLLLVLCLVLLIILLIRQTSLDHKQERDKLSQEHGLANLGNRLLDELDAQHDEAAKSLYEANQSLMTTLSQMGQGQSTLLESMQRQVLLSTRNQEEKINDLRLENERQLTEMRKTVDERLSESLDRKLDQSFAQVSERLESVYKGLGEMHTLASGVGDLKKVLTNVKTRGIWGEMQLGNLIRQALAPGQYEENVAVVPGSTERVEFAVCLPDRSGRMVYLPVDSKFPQEDYIRLTDAAQQGDAAGAEAARKALVQRLKNEAKKISEKYISPPHTTDFAIMFLPVEGLYAEALQTPELVEALQRDYRIVIAGPGTFSAMLNALQMGFRTLAIEKRSGEVWLLLGEIKKDFIRFAEMLENTRRRLDQAGESIDSAVNRSRTIQRKLSSLETDPALDIPDENHRIEEQ</sequence>
<dbReference type="PANTHER" id="PTHR30563:SF0">
    <property type="entry name" value="DNA RECOMBINATION PROTEIN RMUC"/>
    <property type="match status" value="1"/>
</dbReference>
<keyword evidence="6" id="KW-0812">Transmembrane</keyword>
<keyword evidence="4" id="KW-0233">DNA recombination</keyword>
<protein>
    <submittedName>
        <fullName evidence="7">RmuC-domain protein</fullName>
    </submittedName>
</protein>
<evidence type="ECO:0000313" key="7">
    <source>
        <dbReference type="EMBL" id="AHF24890.1"/>
    </source>
</evidence>
<dbReference type="GO" id="GO:0006310">
    <property type="term" value="P:DNA recombination"/>
    <property type="evidence" value="ECO:0007669"/>
    <property type="project" value="UniProtKB-KW"/>
</dbReference>
<accession>W0FPH6</accession>
<evidence type="ECO:0000256" key="1">
    <source>
        <dbReference type="ARBA" id="ARBA00003416"/>
    </source>
</evidence>
<evidence type="ECO:0000256" key="5">
    <source>
        <dbReference type="SAM" id="Coils"/>
    </source>
</evidence>